<comment type="caution">
    <text evidence="2">The sequence shown here is derived from an EMBL/GenBank/DDBJ whole genome shotgun (WGS) entry which is preliminary data.</text>
</comment>
<reference evidence="2" key="1">
    <citation type="submission" date="2021-02" db="EMBL/GenBank/DDBJ databases">
        <authorList>
            <person name="Dougan E. K."/>
            <person name="Rhodes N."/>
            <person name="Thang M."/>
            <person name="Chan C."/>
        </authorList>
    </citation>
    <scope>NUCLEOTIDE SEQUENCE</scope>
</reference>
<protein>
    <submittedName>
        <fullName evidence="2">Uncharacterized protein</fullName>
    </submittedName>
</protein>
<accession>A0A813FWT6</accession>
<evidence type="ECO:0000313" key="2">
    <source>
        <dbReference type="EMBL" id="CAE8615101.1"/>
    </source>
</evidence>
<evidence type="ECO:0000256" key="1">
    <source>
        <dbReference type="SAM" id="MobiDB-lite"/>
    </source>
</evidence>
<feature type="non-terminal residue" evidence="2">
    <location>
        <position position="1"/>
    </location>
</feature>
<dbReference type="AlphaFoldDB" id="A0A813FWT6"/>
<dbReference type="EMBL" id="CAJNNV010025562">
    <property type="protein sequence ID" value="CAE8615101.1"/>
    <property type="molecule type" value="Genomic_DNA"/>
</dbReference>
<gene>
    <name evidence="2" type="ORF">PGLA1383_LOCUS32818</name>
</gene>
<feature type="non-terminal residue" evidence="2">
    <location>
        <position position="99"/>
    </location>
</feature>
<keyword evidence="3" id="KW-1185">Reference proteome</keyword>
<name>A0A813FWT6_POLGL</name>
<organism evidence="2 3">
    <name type="scientific">Polarella glacialis</name>
    <name type="common">Dinoflagellate</name>
    <dbReference type="NCBI Taxonomy" id="89957"/>
    <lineage>
        <taxon>Eukaryota</taxon>
        <taxon>Sar</taxon>
        <taxon>Alveolata</taxon>
        <taxon>Dinophyceae</taxon>
        <taxon>Suessiales</taxon>
        <taxon>Suessiaceae</taxon>
        <taxon>Polarella</taxon>
    </lineage>
</organism>
<sequence>ELEGVAGRYWGWGASGSSKGGSSGSRVSGHPGAAAPGLEVPGVDSGPVLKVPDVDPRLLMEEQAVRRPPLVQIWTMDKARFQNWEKCEVGFPPLFDYNC</sequence>
<proteinExistence type="predicted"/>
<dbReference type="Proteomes" id="UP000654075">
    <property type="component" value="Unassembled WGS sequence"/>
</dbReference>
<feature type="region of interest" description="Disordered" evidence="1">
    <location>
        <begin position="1"/>
        <end position="48"/>
    </location>
</feature>
<evidence type="ECO:0000313" key="3">
    <source>
        <dbReference type="Proteomes" id="UP000654075"/>
    </source>
</evidence>